<comment type="caution">
    <text evidence="1">The sequence shown here is derived from an EMBL/GenBank/DDBJ whole genome shotgun (WGS) entry which is preliminary data.</text>
</comment>
<dbReference type="EMBL" id="DYUC01000004">
    <property type="protein sequence ID" value="HJG85464.1"/>
    <property type="molecule type" value="Genomic_DNA"/>
</dbReference>
<dbReference type="Pfam" id="PF02620">
    <property type="entry name" value="YceD"/>
    <property type="match status" value="1"/>
</dbReference>
<reference evidence="1" key="1">
    <citation type="journal article" date="2021" name="PeerJ">
        <title>Extensive microbial diversity within the chicken gut microbiome revealed by metagenomics and culture.</title>
        <authorList>
            <person name="Gilroy R."/>
            <person name="Ravi A."/>
            <person name="Getino M."/>
            <person name="Pursley I."/>
            <person name="Horton D.L."/>
            <person name="Alikhan N.F."/>
            <person name="Baker D."/>
            <person name="Gharbi K."/>
            <person name="Hall N."/>
            <person name="Watson M."/>
            <person name="Adriaenssens E.M."/>
            <person name="Foster-Nyarko E."/>
            <person name="Jarju S."/>
            <person name="Secka A."/>
            <person name="Antonio M."/>
            <person name="Oren A."/>
            <person name="Chaudhuri R.R."/>
            <person name="La Ragione R."/>
            <person name="Hildebrand F."/>
            <person name="Pallen M.J."/>
        </authorList>
    </citation>
    <scope>NUCLEOTIDE SEQUENCE</scope>
    <source>
        <strain evidence="1">CHK179-5677</strain>
    </source>
</reference>
<dbReference type="Proteomes" id="UP000760668">
    <property type="component" value="Unassembled WGS sequence"/>
</dbReference>
<sequence>MRLNLRKIIPTPGASIPFDFQMDLSDLEWNGERPAAHPIHVSGTVRNMAGALLLEGEADTVLELQCDRCLKPFSRETRIPLEALLATELADEENEDEIVLLDGDEVDVGEIARTAFILAMDTKHLCSEDCKGLCAKCGANLNNGPCGCKPEVDPRLAKLAQLLDQPE</sequence>
<name>A0A921SRV4_9FIRM</name>
<dbReference type="PANTHER" id="PTHR34374:SF1">
    <property type="entry name" value="LARGE RIBOSOMAL RNA SUBUNIT ACCUMULATION PROTEIN YCED HOMOLOG 1, CHLOROPLASTIC"/>
    <property type="match status" value="1"/>
</dbReference>
<dbReference type="InterPro" id="IPR003772">
    <property type="entry name" value="YceD"/>
</dbReference>
<dbReference type="AlphaFoldDB" id="A0A921SRV4"/>
<gene>
    <name evidence="1" type="ORF">K8V01_00315</name>
</gene>
<organism evidence="1 2">
    <name type="scientific">Pseudoflavonifractor capillosus</name>
    <dbReference type="NCBI Taxonomy" id="106588"/>
    <lineage>
        <taxon>Bacteria</taxon>
        <taxon>Bacillati</taxon>
        <taxon>Bacillota</taxon>
        <taxon>Clostridia</taxon>
        <taxon>Eubacteriales</taxon>
        <taxon>Oscillospiraceae</taxon>
        <taxon>Pseudoflavonifractor</taxon>
    </lineage>
</organism>
<dbReference type="RefSeq" id="WP_294532901.1">
    <property type="nucleotide sequence ID" value="NZ_DYUC01000004.1"/>
</dbReference>
<reference evidence="1" key="2">
    <citation type="submission" date="2021-09" db="EMBL/GenBank/DDBJ databases">
        <authorList>
            <person name="Gilroy R."/>
        </authorList>
    </citation>
    <scope>NUCLEOTIDE SEQUENCE</scope>
    <source>
        <strain evidence="1">CHK179-5677</strain>
    </source>
</reference>
<evidence type="ECO:0000313" key="1">
    <source>
        <dbReference type="EMBL" id="HJG85464.1"/>
    </source>
</evidence>
<protein>
    <submittedName>
        <fullName evidence="1">DUF177 domain-containing protein</fullName>
    </submittedName>
</protein>
<dbReference type="PANTHER" id="PTHR34374">
    <property type="entry name" value="LARGE RIBOSOMAL RNA SUBUNIT ACCUMULATION PROTEIN YCED HOMOLOG 1, CHLOROPLASTIC"/>
    <property type="match status" value="1"/>
</dbReference>
<proteinExistence type="predicted"/>
<evidence type="ECO:0000313" key="2">
    <source>
        <dbReference type="Proteomes" id="UP000760668"/>
    </source>
</evidence>
<accession>A0A921SRV4</accession>